<feature type="compositionally biased region" description="Polar residues" evidence="1">
    <location>
        <begin position="134"/>
        <end position="143"/>
    </location>
</feature>
<reference evidence="2 3" key="1">
    <citation type="submission" date="2021-01" db="EMBL/GenBank/DDBJ databases">
        <title>Streptomyces acididurans sp. nov., isolated from a peat swamp forest soil.</title>
        <authorList>
            <person name="Chantavorakit T."/>
            <person name="Duangmal K."/>
        </authorList>
    </citation>
    <scope>NUCLEOTIDE SEQUENCE [LARGE SCALE GENOMIC DNA]</scope>
    <source>
        <strain evidence="2 3">KK5PA1</strain>
    </source>
</reference>
<evidence type="ECO:0000313" key="3">
    <source>
        <dbReference type="Proteomes" id="UP000749040"/>
    </source>
</evidence>
<accession>A0ABS2TLI8</accession>
<name>A0ABS2TLI8_9ACTN</name>
<evidence type="ECO:0000313" key="2">
    <source>
        <dbReference type="EMBL" id="MBM9503105.1"/>
    </source>
</evidence>
<sequence length="155" mass="16233">MTNLDTLSIQQVAARAALTVSGVAELQPGLGQCLAGAAAWVRRGTGAPPAPAAGGVHAHHMPGRGGWTIEVRCVLHGDRRVLDVARDVHDQVRTAITSHMAGHTSPEPVQVAVTVTRIADFRAGTPDIELPGRCTSSRGSSTEGFGPTPWRHRGQ</sequence>
<protein>
    <recommendedName>
        <fullName evidence="4">Asp23/Gls24 family envelope stress response protein</fullName>
    </recommendedName>
</protein>
<comment type="caution">
    <text evidence="2">The sequence shown here is derived from an EMBL/GenBank/DDBJ whole genome shotgun (WGS) entry which is preliminary data.</text>
</comment>
<dbReference type="Proteomes" id="UP000749040">
    <property type="component" value="Unassembled WGS sequence"/>
</dbReference>
<evidence type="ECO:0000256" key="1">
    <source>
        <dbReference type="SAM" id="MobiDB-lite"/>
    </source>
</evidence>
<dbReference type="RefSeq" id="WP_205354985.1">
    <property type="nucleotide sequence ID" value="NZ_JADKYB010000001.1"/>
</dbReference>
<gene>
    <name evidence="2" type="ORF">ITX44_00870</name>
</gene>
<feature type="region of interest" description="Disordered" evidence="1">
    <location>
        <begin position="126"/>
        <end position="155"/>
    </location>
</feature>
<evidence type="ECO:0008006" key="4">
    <source>
        <dbReference type="Google" id="ProtNLM"/>
    </source>
</evidence>
<organism evidence="2 3">
    <name type="scientific">Actinacidiphila acididurans</name>
    <dbReference type="NCBI Taxonomy" id="2784346"/>
    <lineage>
        <taxon>Bacteria</taxon>
        <taxon>Bacillati</taxon>
        <taxon>Actinomycetota</taxon>
        <taxon>Actinomycetes</taxon>
        <taxon>Kitasatosporales</taxon>
        <taxon>Streptomycetaceae</taxon>
        <taxon>Actinacidiphila</taxon>
    </lineage>
</organism>
<keyword evidence="3" id="KW-1185">Reference proteome</keyword>
<proteinExistence type="predicted"/>
<dbReference type="EMBL" id="JADKYB010000001">
    <property type="protein sequence ID" value="MBM9503105.1"/>
    <property type="molecule type" value="Genomic_DNA"/>
</dbReference>